<evidence type="ECO:0000313" key="2">
    <source>
        <dbReference type="Proteomes" id="UP000054053"/>
    </source>
</evidence>
<protein>
    <submittedName>
        <fullName evidence="1">Uncharacterized protein</fullName>
    </submittedName>
</protein>
<organism evidence="1 2">
    <name type="scientific">Ustilaginoidea virens</name>
    <name type="common">Rice false smut fungus</name>
    <name type="synonym">Villosiclava virens</name>
    <dbReference type="NCBI Taxonomy" id="1159556"/>
    <lineage>
        <taxon>Eukaryota</taxon>
        <taxon>Fungi</taxon>
        <taxon>Dikarya</taxon>
        <taxon>Ascomycota</taxon>
        <taxon>Pezizomycotina</taxon>
        <taxon>Sordariomycetes</taxon>
        <taxon>Hypocreomycetidae</taxon>
        <taxon>Hypocreales</taxon>
        <taxon>Clavicipitaceae</taxon>
        <taxon>Ustilaginoidea</taxon>
    </lineage>
</organism>
<comment type="caution">
    <text evidence="1">The sequence shown here is derived from an EMBL/GenBank/DDBJ whole genome shotgun (WGS) entry which is preliminary data.</text>
</comment>
<name>A0A1B5L787_USTVR</name>
<evidence type="ECO:0000313" key="1">
    <source>
        <dbReference type="EMBL" id="GAO19520.1"/>
    </source>
</evidence>
<dbReference type="Proteomes" id="UP000054053">
    <property type="component" value="Unassembled WGS sequence"/>
</dbReference>
<reference evidence="2" key="1">
    <citation type="journal article" date="2016" name="Genome Announc.">
        <title>Genome sequence of Ustilaginoidea virens IPU010, a rice pathogenic fungus causing false smut.</title>
        <authorList>
            <person name="Kumagai T."/>
            <person name="Ishii T."/>
            <person name="Terai G."/>
            <person name="Umemura M."/>
            <person name="Machida M."/>
            <person name="Asai K."/>
        </authorList>
    </citation>
    <scope>NUCLEOTIDE SEQUENCE [LARGE SCALE GENOMIC DNA]</scope>
    <source>
        <strain evidence="2">IPU010</strain>
    </source>
</reference>
<accession>A0A1B5L787</accession>
<sequence>MQMTLAVLVNSERMSKRMSSALCRGGKGDAKVIGKTLFALKKKLSK</sequence>
<proteinExistence type="predicted"/>
<dbReference type="EMBL" id="BBTG02000003">
    <property type="protein sequence ID" value="GAO19520.1"/>
    <property type="molecule type" value="Genomic_DNA"/>
</dbReference>
<gene>
    <name evidence="1" type="ORF">UVI_02009720</name>
</gene>
<dbReference type="AlphaFoldDB" id="A0A1B5L787"/>